<evidence type="ECO:0000256" key="1">
    <source>
        <dbReference type="SAM" id="MobiDB-lite"/>
    </source>
</evidence>
<feature type="compositionally biased region" description="Low complexity" evidence="1">
    <location>
        <begin position="34"/>
        <end position="49"/>
    </location>
</feature>
<dbReference type="RefSeq" id="WP_126996606.1">
    <property type="nucleotide sequence ID" value="NZ_CP173190.1"/>
</dbReference>
<feature type="compositionally biased region" description="Polar residues" evidence="1">
    <location>
        <begin position="59"/>
        <end position="73"/>
    </location>
</feature>
<accession>A0A3S0V7D2</accession>
<keyword evidence="3" id="KW-1185">Reference proteome</keyword>
<gene>
    <name evidence="2" type="ORF">EJ913_08100</name>
</gene>
<evidence type="ECO:0000313" key="3">
    <source>
        <dbReference type="Proteomes" id="UP000280346"/>
    </source>
</evidence>
<dbReference type="OrthoDB" id="7306584at2"/>
<proteinExistence type="predicted"/>
<organism evidence="2 3">
    <name type="scientific">Azospirillum doebereinerae</name>
    <dbReference type="NCBI Taxonomy" id="92933"/>
    <lineage>
        <taxon>Bacteria</taxon>
        <taxon>Pseudomonadati</taxon>
        <taxon>Pseudomonadota</taxon>
        <taxon>Alphaproteobacteria</taxon>
        <taxon>Rhodospirillales</taxon>
        <taxon>Azospirillaceae</taxon>
        <taxon>Azospirillum</taxon>
    </lineage>
</organism>
<dbReference type="EMBL" id="RZIJ01000005">
    <property type="protein sequence ID" value="RUQ73624.1"/>
    <property type="molecule type" value="Genomic_DNA"/>
</dbReference>
<dbReference type="Proteomes" id="UP000280346">
    <property type="component" value="Unassembled WGS sequence"/>
</dbReference>
<protein>
    <submittedName>
        <fullName evidence="2">Uncharacterized protein</fullName>
    </submittedName>
</protein>
<reference evidence="2 3" key="1">
    <citation type="submission" date="2018-12" db="EMBL/GenBank/DDBJ databases">
        <authorList>
            <person name="Yang Y."/>
        </authorList>
    </citation>
    <scope>NUCLEOTIDE SEQUENCE [LARGE SCALE GENOMIC DNA]</scope>
    <source>
        <strain evidence="2 3">GSF71</strain>
    </source>
</reference>
<sequence length="100" mass="10161">MQVNPAIPSLPTLKPPSAITPAVQMALSPAVQAAQQTTPTVRTQTVAAPQATGKAEQPRATQSSTQGGPTLDTNAAVLSAQVNGQGYRAMPRGSLLDVSV</sequence>
<feature type="region of interest" description="Disordered" evidence="1">
    <location>
        <begin position="34"/>
        <end position="73"/>
    </location>
</feature>
<dbReference type="AlphaFoldDB" id="A0A3S0V7D2"/>
<comment type="caution">
    <text evidence="2">The sequence shown here is derived from an EMBL/GenBank/DDBJ whole genome shotgun (WGS) entry which is preliminary data.</text>
</comment>
<evidence type="ECO:0000313" key="2">
    <source>
        <dbReference type="EMBL" id="RUQ73624.1"/>
    </source>
</evidence>
<name>A0A3S0V7D2_9PROT</name>